<dbReference type="RefSeq" id="WP_182664093.1">
    <property type="nucleotide sequence ID" value="NZ_VKHS01000301.1"/>
</dbReference>
<sequence>MSAGTRTLTVFLAVLTALFVAIAGVSTQWPGPVWVWPLLLLAAPALVVETVRMAAGRRTPIPPEVTPYLPAAPVERREARVSGVALPSALEDYDFFLSGTVRWSPTGAGGTEPLINPAGLAVEAVLARARAITERREPGRVSLVQHELNGDLSVMRTEPSGRLRVMAEGITLVLADHDRERLEQLAEVRKEKAVWEHRRKHEQSRREYLGEDVFKDTGSALTWWLARNDEQVEKTVGDIGLIARLTSAVNDTDVPERLRHLVPDAEPSPVGPPMTSEEEQPTPG</sequence>
<organism evidence="3 4">
    <name type="scientific">Streptomyces calidiresistens</name>
    <dbReference type="NCBI Taxonomy" id="1485586"/>
    <lineage>
        <taxon>Bacteria</taxon>
        <taxon>Bacillati</taxon>
        <taxon>Actinomycetota</taxon>
        <taxon>Actinomycetes</taxon>
        <taxon>Kitasatosporales</taxon>
        <taxon>Streptomycetaceae</taxon>
        <taxon>Streptomyces</taxon>
    </lineage>
</organism>
<evidence type="ECO:0000256" key="1">
    <source>
        <dbReference type="SAM" id="MobiDB-lite"/>
    </source>
</evidence>
<evidence type="ECO:0000313" key="3">
    <source>
        <dbReference type="EMBL" id="MBB0230540.1"/>
    </source>
</evidence>
<gene>
    <name evidence="3" type="ORF">FOE67_13705</name>
</gene>
<name>A0A7W3XWX8_9ACTN</name>
<accession>A0A7W3XWX8</accession>
<reference evidence="4" key="1">
    <citation type="submission" date="2019-10" db="EMBL/GenBank/DDBJ databases">
        <title>Streptomyces sp. nov., a novel actinobacterium isolated from alkaline environment.</title>
        <authorList>
            <person name="Golinska P."/>
        </authorList>
    </citation>
    <scope>NUCLEOTIDE SEQUENCE [LARGE SCALE GENOMIC DNA]</scope>
    <source>
        <strain evidence="4">DSM 42108</strain>
    </source>
</reference>
<feature type="non-terminal residue" evidence="3">
    <location>
        <position position="284"/>
    </location>
</feature>
<protein>
    <submittedName>
        <fullName evidence="3">Uncharacterized protein</fullName>
    </submittedName>
</protein>
<dbReference type="AlphaFoldDB" id="A0A7W3XWX8"/>
<proteinExistence type="predicted"/>
<dbReference type="Proteomes" id="UP000530234">
    <property type="component" value="Unassembled WGS sequence"/>
</dbReference>
<keyword evidence="2" id="KW-1133">Transmembrane helix</keyword>
<evidence type="ECO:0000256" key="2">
    <source>
        <dbReference type="SAM" id="Phobius"/>
    </source>
</evidence>
<dbReference type="EMBL" id="VKHS01000301">
    <property type="protein sequence ID" value="MBB0230540.1"/>
    <property type="molecule type" value="Genomic_DNA"/>
</dbReference>
<feature type="transmembrane region" description="Helical" evidence="2">
    <location>
        <begin position="33"/>
        <end position="51"/>
    </location>
</feature>
<keyword evidence="2" id="KW-0472">Membrane</keyword>
<evidence type="ECO:0000313" key="4">
    <source>
        <dbReference type="Proteomes" id="UP000530234"/>
    </source>
</evidence>
<feature type="region of interest" description="Disordered" evidence="1">
    <location>
        <begin position="262"/>
        <end position="284"/>
    </location>
</feature>
<comment type="caution">
    <text evidence="3">The sequence shown here is derived from an EMBL/GenBank/DDBJ whole genome shotgun (WGS) entry which is preliminary data.</text>
</comment>
<keyword evidence="2" id="KW-0812">Transmembrane</keyword>
<keyword evidence="4" id="KW-1185">Reference proteome</keyword>